<dbReference type="Proteomes" id="UP000324832">
    <property type="component" value="Unassembled WGS sequence"/>
</dbReference>
<dbReference type="PANTHER" id="PTHR43157:SF31">
    <property type="entry name" value="PHOSPHATIDYLINOSITOL-GLYCAN BIOSYNTHESIS CLASS F PROTEIN"/>
    <property type="match status" value="1"/>
</dbReference>
<evidence type="ECO:0000313" key="5">
    <source>
        <dbReference type="Proteomes" id="UP000324832"/>
    </source>
</evidence>
<keyword evidence="5" id="KW-1185">Reference proteome</keyword>
<dbReference type="PRINTS" id="PR00081">
    <property type="entry name" value="GDHRDH"/>
</dbReference>
<dbReference type="PRINTS" id="PR00080">
    <property type="entry name" value="SDRFAMILY"/>
</dbReference>
<comment type="similarity">
    <text evidence="2">Belongs to the short-chain dehydrogenases/reductases (SDR) family.</text>
</comment>
<keyword evidence="3" id="KW-0472">Membrane</keyword>
<feature type="transmembrane region" description="Helical" evidence="3">
    <location>
        <begin position="6"/>
        <end position="23"/>
    </location>
</feature>
<name>A0A5E4QN50_9NEOP</name>
<dbReference type="SUPFAM" id="SSF51735">
    <property type="entry name" value="NAD(P)-binding Rossmann-fold domains"/>
    <property type="match status" value="1"/>
</dbReference>
<feature type="transmembrane region" description="Helical" evidence="3">
    <location>
        <begin position="142"/>
        <end position="165"/>
    </location>
</feature>
<evidence type="ECO:0000256" key="1">
    <source>
        <dbReference type="ARBA" id="ARBA00023002"/>
    </source>
</evidence>
<accession>A0A5E4QN50</accession>
<gene>
    <name evidence="4" type="ORF">LSINAPIS_LOCUS10306</name>
</gene>
<keyword evidence="1" id="KW-0560">Oxidoreductase</keyword>
<dbReference type="AlphaFoldDB" id="A0A5E4QN50"/>
<dbReference type="InterPro" id="IPR036291">
    <property type="entry name" value="NAD(P)-bd_dom_sf"/>
</dbReference>
<evidence type="ECO:0000256" key="2">
    <source>
        <dbReference type="RuleBase" id="RU000363"/>
    </source>
</evidence>
<sequence length="338" mass="37216">MKMIVVLYWILVIIAGVVIFGFYQKATNAVCKSKKNLTGRTAIVTGGTNGMGLRIATDFASRGARVIVACPFIDEGTQGRKTIVDKTGNNDVVFKMLDLASFDSVRCFAKEILDSEDRLDLLINNAGIAVARVRRSLTMDGLNLLMQVNYFGHFLLTLLLLPLMIKTGTPLEPGRIVNISSVLHFMAGTVNLDHINSRLYCNTFKLYGNSKLYLILFAHELSKKLKGKNVVINSVDPGAVGTNIFNQYWGGATGSIITYIFKNCFKTPWQGAQTAIHVALDSEAGKVSGELFKNCKLARAKSDAYDDMASAMLWAESVRLVKLDLDEAEFLTSSAYYH</sequence>
<keyword evidence="3" id="KW-0812">Transmembrane</keyword>
<dbReference type="EMBL" id="FZQP02004123">
    <property type="protein sequence ID" value="VVC99424.1"/>
    <property type="molecule type" value="Genomic_DNA"/>
</dbReference>
<dbReference type="GO" id="GO:0016491">
    <property type="term" value="F:oxidoreductase activity"/>
    <property type="evidence" value="ECO:0007669"/>
    <property type="project" value="UniProtKB-KW"/>
</dbReference>
<protein>
    <recommendedName>
        <fullName evidence="6">Retinol dehydrogenase 11</fullName>
    </recommendedName>
</protein>
<proteinExistence type="inferred from homology"/>
<reference evidence="4 5" key="1">
    <citation type="submission" date="2017-07" db="EMBL/GenBank/DDBJ databases">
        <authorList>
            <person name="Talla V."/>
            <person name="Backstrom N."/>
        </authorList>
    </citation>
    <scope>NUCLEOTIDE SEQUENCE [LARGE SCALE GENOMIC DNA]</scope>
</reference>
<dbReference type="InterPro" id="IPR002347">
    <property type="entry name" value="SDR_fam"/>
</dbReference>
<evidence type="ECO:0000313" key="4">
    <source>
        <dbReference type="EMBL" id="VVC99424.1"/>
    </source>
</evidence>
<dbReference type="Pfam" id="PF00106">
    <property type="entry name" value="adh_short"/>
    <property type="match status" value="1"/>
</dbReference>
<evidence type="ECO:0000256" key="3">
    <source>
        <dbReference type="SAM" id="Phobius"/>
    </source>
</evidence>
<evidence type="ECO:0008006" key="6">
    <source>
        <dbReference type="Google" id="ProtNLM"/>
    </source>
</evidence>
<keyword evidence="3" id="KW-1133">Transmembrane helix</keyword>
<dbReference type="Gene3D" id="3.40.50.720">
    <property type="entry name" value="NAD(P)-binding Rossmann-like Domain"/>
    <property type="match status" value="1"/>
</dbReference>
<dbReference type="PANTHER" id="PTHR43157">
    <property type="entry name" value="PHOSPHATIDYLINOSITOL-GLYCAN BIOSYNTHESIS CLASS F PROTEIN-RELATED"/>
    <property type="match status" value="1"/>
</dbReference>
<organism evidence="4 5">
    <name type="scientific">Leptidea sinapis</name>
    <dbReference type="NCBI Taxonomy" id="189913"/>
    <lineage>
        <taxon>Eukaryota</taxon>
        <taxon>Metazoa</taxon>
        <taxon>Ecdysozoa</taxon>
        <taxon>Arthropoda</taxon>
        <taxon>Hexapoda</taxon>
        <taxon>Insecta</taxon>
        <taxon>Pterygota</taxon>
        <taxon>Neoptera</taxon>
        <taxon>Endopterygota</taxon>
        <taxon>Lepidoptera</taxon>
        <taxon>Glossata</taxon>
        <taxon>Ditrysia</taxon>
        <taxon>Papilionoidea</taxon>
        <taxon>Pieridae</taxon>
        <taxon>Dismorphiinae</taxon>
        <taxon>Leptidea</taxon>
    </lineage>
</organism>